<accession>A0A8J5TEE1</accession>
<sequence>MGRATGYSGVRDAASSQVQLHMGIGVLLLRSLLLYGEAVMQQLPLLLRVVRKGEVENAVGGGIGADPGPA</sequence>
<proteinExistence type="predicted"/>
<gene>
    <name evidence="1" type="ORF">GUJ93_ZPchr0007g4719</name>
</gene>
<organism evidence="1 2">
    <name type="scientific">Zizania palustris</name>
    <name type="common">Northern wild rice</name>
    <dbReference type="NCBI Taxonomy" id="103762"/>
    <lineage>
        <taxon>Eukaryota</taxon>
        <taxon>Viridiplantae</taxon>
        <taxon>Streptophyta</taxon>
        <taxon>Embryophyta</taxon>
        <taxon>Tracheophyta</taxon>
        <taxon>Spermatophyta</taxon>
        <taxon>Magnoliopsida</taxon>
        <taxon>Liliopsida</taxon>
        <taxon>Poales</taxon>
        <taxon>Poaceae</taxon>
        <taxon>BOP clade</taxon>
        <taxon>Oryzoideae</taxon>
        <taxon>Oryzeae</taxon>
        <taxon>Zizaniinae</taxon>
        <taxon>Zizania</taxon>
    </lineage>
</organism>
<dbReference type="AlphaFoldDB" id="A0A8J5TEE1"/>
<reference evidence="1" key="1">
    <citation type="journal article" date="2021" name="bioRxiv">
        <title>Whole Genome Assembly and Annotation of Northern Wild Rice, Zizania palustris L., Supports a Whole Genome Duplication in the Zizania Genus.</title>
        <authorList>
            <person name="Haas M."/>
            <person name="Kono T."/>
            <person name="Macchietto M."/>
            <person name="Millas R."/>
            <person name="McGilp L."/>
            <person name="Shao M."/>
            <person name="Duquette J."/>
            <person name="Hirsch C.N."/>
            <person name="Kimball J."/>
        </authorList>
    </citation>
    <scope>NUCLEOTIDE SEQUENCE</scope>
    <source>
        <tissue evidence="1">Fresh leaf tissue</tissue>
    </source>
</reference>
<comment type="caution">
    <text evidence="1">The sequence shown here is derived from an EMBL/GenBank/DDBJ whole genome shotgun (WGS) entry which is preliminary data.</text>
</comment>
<evidence type="ECO:0000313" key="1">
    <source>
        <dbReference type="EMBL" id="KAG8080348.1"/>
    </source>
</evidence>
<keyword evidence="2" id="KW-1185">Reference proteome</keyword>
<dbReference type="EMBL" id="JAAALK010000282">
    <property type="protein sequence ID" value="KAG8080348.1"/>
    <property type="molecule type" value="Genomic_DNA"/>
</dbReference>
<reference evidence="1" key="2">
    <citation type="submission" date="2021-02" db="EMBL/GenBank/DDBJ databases">
        <authorList>
            <person name="Kimball J.A."/>
            <person name="Haas M.W."/>
            <person name="Macchietto M."/>
            <person name="Kono T."/>
            <person name="Duquette J."/>
            <person name="Shao M."/>
        </authorList>
    </citation>
    <scope>NUCLEOTIDE SEQUENCE</scope>
    <source>
        <tissue evidence="1">Fresh leaf tissue</tissue>
    </source>
</reference>
<dbReference type="Proteomes" id="UP000729402">
    <property type="component" value="Unassembled WGS sequence"/>
</dbReference>
<name>A0A8J5TEE1_ZIZPA</name>
<evidence type="ECO:0000313" key="2">
    <source>
        <dbReference type="Proteomes" id="UP000729402"/>
    </source>
</evidence>
<protein>
    <submittedName>
        <fullName evidence="1">Uncharacterized protein</fullName>
    </submittedName>
</protein>